<name>A0A1L7X8H3_9HELO</name>
<evidence type="ECO:0000313" key="3">
    <source>
        <dbReference type="EMBL" id="CZR61321.1"/>
    </source>
</evidence>
<evidence type="ECO:0000313" key="4">
    <source>
        <dbReference type="Proteomes" id="UP000184330"/>
    </source>
</evidence>
<dbReference type="Proteomes" id="UP000184330">
    <property type="component" value="Unassembled WGS sequence"/>
</dbReference>
<keyword evidence="4" id="KW-1185">Reference proteome</keyword>
<gene>
    <name evidence="3" type="ORF">PAC_11217</name>
</gene>
<dbReference type="EMBL" id="FJOG01000018">
    <property type="protein sequence ID" value="CZR61321.1"/>
    <property type="molecule type" value="Genomic_DNA"/>
</dbReference>
<evidence type="ECO:0000256" key="1">
    <source>
        <dbReference type="SAM" id="Coils"/>
    </source>
</evidence>
<feature type="compositionally biased region" description="Polar residues" evidence="2">
    <location>
        <begin position="224"/>
        <end position="233"/>
    </location>
</feature>
<evidence type="ECO:0000256" key="2">
    <source>
        <dbReference type="SAM" id="MobiDB-lite"/>
    </source>
</evidence>
<keyword evidence="1" id="KW-0175">Coiled coil</keyword>
<protein>
    <recommendedName>
        <fullName evidence="5">Fungal N-terminal domain-containing protein</fullName>
    </recommendedName>
</protein>
<evidence type="ECO:0008006" key="5">
    <source>
        <dbReference type="Google" id="ProtNLM"/>
    </source>
</evidence>
<accession>A0A1L7X8H3</accession>
<sequence>MVDPLSIAASSAALAQLCIKIASFVADAKSVEESIQSLHQQLSGLSRTLISVSLAWNSNPEVAAAQNGPDGTLWICIKDNITDCTASLEKFQRLLKRVSNENGGGGISILRRSVSKLKLNMSASEMNGLRMEIESYHRAVDIGLQAINACVMLRNDRADAKMSKRLDQIEIGIQGLTQNIRKRKDLLPPSNSKGTENLEKFVEAANTFQSRASSFASGGERTVTGENGTQLGSSVFGEPLSEERVSHIENWIRSPTDESSIDSETVVSSALGWNEVESLPQLMSVLENVTQMADRFQAIEKQKSLTREEEIRSLTTRCLKLEEQLQTTTEAFKCADKEVTDLRVKILTVLDEAEALKTEKDKLSKKQKGIKAQNNSLRTNIDEAMKYLGEFKENEKFFLAQQNNWKQVHQQFEEQMKANTSALTERTEMLSTAQVKVDSLELDCKSLTAEKDSLKEKLDSQTKLLTSKISHFEALNEDLSEEIVILSQEKKDLATSILEKNKRIDDVTEEAKKLWEKNHSLTGQLNGVLEEYEKNNALYLAKKGVITSLQNKNADLESLLKSFQERHDQAVKSIQDEKKALVEKHESLIGKFQDLLKTA</sequence>
<organism evidence="3 4">
    <name type="scientific">Phialocephala subalpina</name>
    <dbReference type="NCBI Taxonomy" id="576137"/>
    <lineage>
        <taxon>Eukaryota</taxon>
        <taxon>Fungi</taxon>
        <taxon>Dikarya</taxon>
        <taxon>Ascomycota</taxon>
        <taxon>Pezizomycotina</taxon>
        <taxon>Leotiomycetes</taxon>
        <taxon>Helotiales</taxon>
        <taxon>Mollisiaceae</taxon>
        <taxon>Phialocephala</taxon>
        <taxon>Phialocephala fortinii species complex</taxon>
    </lineage>
</organism>
<reference evidence="3 4" key="1">
    <citation type="submission" date="2016-03" db="EMBL/GenBank/DDBJ databases">
        <authorList>
            <person name="Ploux O."/>
        </authorList>
    </citation>
    <scope>NUCLEOTIDE SEQUENCE [LARGE SCALE GENOMIC DNA]</scope>
    <source>
        <strain evidence="3 4">UAMH 11012</strain>
    </source>
</reference>
<feature type="region of interest" description="Disordered" evidence="2">
    <location>
        <begin position="215"/>
        <end position="234"/>
    </location>
</feature>
<dbReference type="OrthoDB" id="3564280at2759"/>
<feature type="coiled-coil region" evidence="1">
    <location>
        <begin position="311"/>
        <end position="373"/>
    </location>
</feature>
<feature type="coiled-coil region" evidence="1">
    <location>
        <begin position="430"/>
        <end position="496"/>
    </location>
</feature>
<dbReference type="AlphaFoldDB" id="A0A1L7X8H3"/>
<proteinExistence type="predicted"/>